<dbReference type="SUPFAM" id="SSF50475">
    <property type="entry name" value="FMN-binding split barrel"/>
    <property type="match status" value="1"/>
</dbReference>
<proteinExistence type="predicted"/>
<protein>
    <submittedName>
        <fullName evidence="3">Pyridoxamine 5'-phosphate oxidase family protein</fullName>
    </submittedName>
</protein>
<dbReference type="Pfam" id="PF01243">
    <property type="entry name" value="PNPOx_N"/>
    <property type="match status" value="1"/>
</dbReference>
<reference evidence="4" key="1">
    <citation type="journal article" date="2019" name="Int. J. Syst. Evol. Microbiol.">
        <title>The Global Catalogue of Microorganisms (GCM) 10K type strain sequencing project: providing services to taxonomists for standard genome sequencing and annotation.</title>
        <authorList>
            <consortium name="The Broad Institute Genomics Platform"/>
            <consortium name="The Broad Institute Genome Sequencing Center for Infectious Disease"/>
            <person name="Wu L."/>
            <person name="Ma J."/>
        </authorList>
    </citation>
    <scope>NUCLEOTIDE SEQUENCE [LARGE SCALE GENOMIC DNA]</scope>
    <source>
        <strain evidence="4">JCM 17939</strain>
    </source>
</reference>
<gene>
    <name evidence="3" type="ORF">GCM10023196_074920</name>
</gene>
<dbReference type="PANTHER" id="PTHR35176:SF6">
    <property type="entry name" value="HEME OXYGENASE HI_0854-RELATED"/>
    <property type="match status" value="1"/>
</dbReference>
<evidence type="ECO:0000256" key="1">
    <source>
        <dbReference type="ARBA" id="ARBA00023002"/>
    </source>
</evidence>
<name>A0ABP8UKY9_9ACTN</name>
<keyword evidence="1" id="KW-0560">Oxidoreductase</keyword>
<sequence>MTQVMSVGEREAFLAGVRLGVLSVTESGGDRAPVTVPMWYAYEPGGELYFITGAKSRKAELIREAGRVTLCVHNDDPPYRYVAVEGPVTTVDEPAGDAERAALAHRYLGPELGERYLQSTSGEGLALIRMHPVHWSSADFGKRGG</sequence>
<evidence type="ECO:0000313" key="4">
    <source>
        <dbReference type="Proteomes" id="UP001501442"/>
    </source>
</evidence>
<dbReference type="EMBL" id="BAABHK010000013">
    <property type="protein sequence ID" value="GAA4634233.1"/>
    <property type="molecule type" value="Genomic_DNA"/>
</dbReference>
<keyword evidence="4" id="KW-1185">Reference proteome</keyword>
<feature type="domain" description="Pyridoxamine 5'-phosphate oxidase N-terminal" evidence="2">
    <location>
        <begin position="10"/>
        <end position="135"/>
    </location>
</feature>
<evidence type="ECO:0000259" key="2">
    <source>
        <dbReference type="Pfam" id="PF01243"/>
    </source>
</evidence>
<organism evidence="3 4">
    <name type="scientific">Actinoallomurus vinaceus</name>
    <dbReference type="NCBI Taxonomy" id="1080074"/>
    <lineage>
        <taxon>Bacteria</taxon>
        <taxon>Bacillati</taxon>
        <taxon>Actinomycetota</taxon>
        <taxon>Actinomycetes</taxon>
        <taxon>Streptosporangiales</taxon>
        <taxon>Thermomonosporaceae</taxon>
        <taxon>Actinoallomurus</taxon>
    </lineage>
</organism>
<dbReference type="Gene3D" id="2.30.110.10">
    <property type="entry name" value="Electron Transport, Fmn-binding Protein, Chain A"/>
    <property type="match status" value="1"/>
</dbReference>
<dbReference type="PANTHER" id="PTHR35176">
    <property type="entry name" value="HEME OXYGENASE HI_0854-RELATED"/>
    <property type="match status" value="1"/>
</dbReference>
<dbReference type="InterPro" id="IPR011576">
    <property type="entry name" value="Pyridox_Oxase_N"/>
</dbReference>
<dbReference type="Proteomes" id="UP001501442">
    <property type="component" value="Unassembled WGS sequence"/>
</dbReference>
<dbReference type="RefSeq" id="WP_345437205.1">
    <property type="nucleotide sequence ID" value="NZ_BAABHK010000013.1"/>
</dbReference>
<dbReference type="InterPro" id="IPR052019">
    <property type="entry name" value="F420H2_bilvrd_red/Heme_oxyg"/>
</dbReference>
<dbReference type="InterPro" id="IPR012349">
    <property type="entry name" value="Split_barrel_FMN-bd"/>
</dbReference>
<accession>A0ABP8UKY9</accession>
<evidence type="ECO:0000313" key="3">
    <source>
        <dbReference type="EMBL" id="GAA4634233.1"/>
    </source>
</evidence>
<comment type="caution">
    <text evidence="3">The sequence shown here is derived from an EMBL/GenBank/DDBJ whole genome shotgun (WGS) entry which is preliminary data.</text>
</comment>